<feature type="transmembrane region" description="Helical" evidence="8">
    <location>
        <begin position="521"/>
        <end position="540"/>
    </location>
</feature>
<dbReference type="PANTHER" id="PTHR33406">
    <property type="entry name" value="MEMBRANE PROTEIN MJ1562-RELATED"/>
    <property type="match status" value="1"/>
</dbReference>
<name>A0ABP6CIN7_9ACTN</name>
<evidence type="ECO:0000256" key="8">
    <source>
        <dbReference type="SAM" id="Phobius"/>
    </source>
</evidence>
<feature type="transmembrane region" description="Helical" evidence="8">
    <location>
        <begin position="547"/>
        <end position="568"/>
    </location>
</feature>
<dbReference type="PANTHER" id="PTHR33406:SF11">
    <property type="entry name" value="MEMBRANE PROTEIN SCO6666-RELATED"/>
    <property type="match status" value="1"/>
</dbReference>
<dbReference type="EMBL" id="BAAATD010000007">
    <property type="protein sequence ID" value="GAA2612796.1"/>
    <property type="molecule type" value="Genomic_DNA"/>
</dbReference>
<keyword evidence="3" id="KW-1003">Cell membrane</keyword>
<sequence>MSVLARWCFRHRSIVIGAWLLLLAALGGTALSVGSTFSDRYSLPGTESSKATELLATQFQSSSGDRNTIVLHTEGGTVTDPAVRAGVDAALAQIAKVPEVGAVVSPFSRRGSAQISPDRRTAYATVTFTTQSQSLDTANIQKVVDVGSTLRSDTLRVEFGGAAIGRLDKPSTSTAELVGIVAAAIVMLFAFASLLATAIPLVAAVLALGSALFCIDLLTHAMNIGTTAPIIAAFVGLGVGIDYALFVVARYRNGIRAGLVPEEAAVVAMNTSGRAVVFAGGTVAVAMLGLLVLGVGVLSGIALSAAIMVAFAVAVAATLLPALFGVLGTRVLSRRQRARLRREGPRAVNSSDGWARWAEFVQRRPVSLTFVATFIMVVLTIPFFSMRLGSSDAGNNPADTTTRKAYDLLAEGFGPGHNGPLQLVAKAPSAQAAAGLARLEQALKNVPGVASVQAGPAVPGATVRTLQVTPTTSPDSEQTSDLIDTLRDHVIPGYEKHGLTVYVGGQTAVFKDFASVVGAKMPLFVTIVVLLGCLLLMLAFRSLVVPLTAAVMNLLSTGAGFGVVVAVFQWGWGSEALDAGSAGPVESFLPAMMLAVLFGLSMDYEVFLVSRIHEEWLHTGDNDLAVRRGQAATGQIITAAAIIMICVFMAFVFAGMRTIAEFGLGVAVAILLDALVVRTILVPAVMQLFGKWNWYLPKAIDRLLPHVSVEGAAVSVEGAAGPPARNEPDLRTADRRASSSVDSGQ</sequence>
<evidence type="ECO:0000256" key="2">
    <source>
        <dbReference type="ARBA" id="ARBA00010157"/>
    </source>
</evidence>
<feature type="transmembrane region" description="Helical" evidence="8">
    <location>
        <begin position="307"/>
        <end position="332"/>
    </location>
</feature>
<keyword evidence="4 8" id="KW-0812">Transmembrane</keyword>
<proteinExistence type="inferred from homology"/>
<evidence type="ECO:0000256" key="3">
    <source>
        <dbReference type="ARBA" id="ARBA00022475"/>
    </source>
</evidence>
<feature type="domain" description="Membrane transport protein MMPL" evidence="9">
    <location>
        <begin position="453"/>
        <end position="698"/>
    </location>
</feature>
<gene>
    <name evidence="10" type="ORF">GCM10010411_54470</name>
</gene>
<feature type="transmembrane region" description="Helical" evidence="8">
    <location>
        <begin position="177"/>
        <end position="196"/>
    </location>
</feature>
<comment type="caution">
    <text evidence="10">The sequence shown here is derived from an EMBL/GenBank/DDBJ whole genome shotgun (WGS) entry which is preliminary data.</text>
</comment>
<evidence type="ECO:0000256" key="4">
    <source>
        <dbReference type="ARBA" id="ARBA00022692"/>
    </source>
</evidence>
<comment type="similarity">
    <text evidence="2">Belongs to the resistance-nodulation-cell division (RND) (TC 2.A.6) family. MmpL subfamily.</text>
</comment>
<accession>A0ABP6CIN7</accession>
<dbReference type="InterPro" id="IPR004869">
    <property type="entry name" value="MMPL_dom"/>
</dbReference>
<evidence type="ECO:0000256" key="5">
    <source>
        <dbReference type="ARBA" id="ARBA00022989"/>
    </source>
</evidence>
<dbReference type="InterPro" id="IPR050545">
    <property type="entry name" value="Mycobact_MmpL"/>
</dbReference>
<dbReference type="RefSeq" id="WP_344545281.1">
    <property type="nucleotide sequence ID" value="NZ_BAAATD010000007.1"/>
</dbReference>
<feature type="transmembrane region" description="Helical" evidence="8">
    <location>
        <begin position="276"/>
        <end position="301"/>
    </location>
</feature>
<protein>
    <submittedName>
        <fullName evidence="10">MMPL family transporter</fullName>
    </submittedName>
</protein>
<feature type="transmembrane region" description="Helical" evidence="8">
    <location>
        <begin position="366"/>
        <end position="385"/>
    </location>
</feature>
<feature type="compositionally biased region" description="Basic and acidic residues" evidence="7">
    <location>
        <begin position="726"/>
        <end position="737"/>
    </location>
</feature>
<evidence type="ECO:0000259" key="9">
    <source>
        <dbReference type="Pfam" id="PF03176"/>
    </source>
</evidence>
<keyword evidence="6 8" id="KW-0472">Membrane</keyword>
<dbReference type="SUPFAM" id="SSF82866">
    <property type="entry name" value="Multidrug efflux transporter AcrB transmembrane domain"/>
    <property type="match status" value="2"/>
</dbReference>
<keyword evidence="5 8" id="KW-1133">Transmembrane helix</keyword>
<evidence type="ECO:0000256" key="6">
    <source>
        <dbReference type="ARBA" id="ARBA00023136"/>
    </source>
</evidence>
<feature type="transmembrane region" description="Helical" evidence="8">
    <location>
        <begin position="636"/>
        <end position="656"/>
    </location>
</feature>
<keyword evidence="11" id="KW-1185">Reference proteome</keyword>
<evidence type="ECO:0000256" key="7">
    <source>
        <dbReference type="SAM" id="MobiDB-lite"/>
    </source>
</evidence>
<comment type="subcellular location">
    <subcellularLocation>
        <location evidence="1">Cell membrane</location>
        <topology evidence="1">Multi-pass membrane protein</topology>
    </subcellularLocation>
</comment>
<evidence type="ECO:0000313" key="10">
    <source>
        <dbReference type="EMBL" id="GAA2612796.1"/>
    </source>
</evidence>
<dbReference type="Gene3D" id="1.20.1640.10">
    <property type="entry name" value="Multidrug efflux transporter AcrB transmembrane domain"/>
    <property type="match status" value="2"/>
</dbReference>
<feature type="transmembrane region" description="Helical" evidence="8">
    <location>
        <begin position="662"/>
        <end position="681"/>
    </location>
</feature>
<feature type="region of interest" description="Disordered" evidence="7">
    <location>
        <begin position="718"/>
        <end position="745"/>
    </location>
</feature>
<evidence type="ECO:0000313" key="11">
    <source>
        <dbReference type="Proteomes" id="UP001501509"/>
    </source>
</evidence>
<reference evidence="11" key="1">
    <citation type="journal article" date="2019" name="Int. J. Syst. Evol. Microbiol.">
        <title>The Global Catalogue of Microorganisms (GCM) 10K type strain sequencing project: providing services to taxonomists for standard genome sequencing and annotation.</title>
        <authorList>
            <consortium name="The Broad Institute Genomics Platform"/>
            <consortium name="The Broad Institute Genome Sequencing Center for Infectious Disease"/>
            <person name="Wu L."/>
            <person name="Ma J."/>
        </authorList>
    </citation>
    <scope>NUCLEOTIDE SEQUENCE [LARGE SCALE GENOMIC DNA]</scope>
    <source>
        <strain evidence="11">JCM 6833</strain>
    </source>
</reference>
<feature type="domain" description="Membrane transport protein MMPL" evidence="9">
    <location>
        <begin position="44"/>
        <end position="367"/>
    </location>
</feature>
<feature type="transmembrane region" description="Helical" evidence="8">
    <location>
        <begin position="228"/>
        <end position="249"/>
    </location>
</feature>
<dbReference type="Pfam" id="PF03176">
    <property type="entry name" value="MMPL"/>
    <property type="match status" value="2"/>
</dbReference>
<feature type="transmembrane region" description="Helical" evidence="8">
    <location>
        <begin position="588"/>
        <end position="609"/>
    </location>
</feature>
<evidence type="ECO:0000256" key="1">
    <source>
        <dbReference type="ARBA" id="ARBA00004651"/>
    </source>
</evidence>
<organism evidence="10 11">
    <name type="scientific">Actinomadura fulvescens</name>
    <dbReference type="NCBI Taxonomy" id="46160"/>
    <lineage>
        <taxon>Bacteria</taxon>
        <taxon>Bacillati</taxon>
        <taxon>Actinomycetota</taxon>
        <taxon>Actinomycetes</taxon>
        <taxon>Streptosporangiales</taxon>
        <taxon>Thermomonosporaceae</taxon>
        <taxon>Actinomadura</taxon>
    </lineage>
</organism>
<feature type="transmembrane region" description="Helical" evidence="8">
    <location>
        <begin position="201"/>
        <end position="222"/>
    </location>
</feature>
<dbReference type="Proteomes" id="UP001501509">
    <property type="component" value="Unassembled WGS sequence"/>
</dbReference>